<comment type="catalytic activity">
    <reaction evidence="1 6">
        <text>7,8-dihydroneopterin = 6-hydroxymethyl-7,8-dihydropterin + glycolaldehyde</text>
        <dbReference type="Rhea" id="RHEA:10540"/>
        <dbReference type="ChEBI" id="CHEBI:17001"/>
        <dbReference type="ChEBI" id="CHEBI:17071"/>
        <dbReference type="ChEBI" id="CHEBI:44841"/>
        <dbReference type="EC" id="4.1.2.25"/>
    </reaction>
</comment>
<evidence type="ECO:0000256" key="3">
    <source>
        <dbReference type="ARBA" id="ARBA00005708"/>
    </source>
</evidence>
<comment type="similarity">
    <text evidence="3 6">Belongs to the DHNA family.</text>
</comment>
<reference evidence="7 8" key="1">
    <citation type="submission" date="2018-05" db="EMBL/GenBank/DDBJ databases">
        <title>Genome Sequence of an Efficient Indole-Degrading Bacterium, Alcaligenes sp.YBY.</title>
        <authorList>
            <person name="Yang B."/>
        </authorList>
    </citation>
    <scope>NUCLEOTIDE SEQUENCE [LARGE SCALE GENOMIC DNA]</scope>
    <source>
        <strain evidence="7 8">YBY</strain>
    </source>
</reference>
<dbReference type="InterPro" id="IPR043133">
    <property type="entry name" value="GTP-CH-I_C/QueF"/>
</dbReference>
<comment type="pathway">
    <text evidence="2 6">Cofactor biosynthesis; tetrahydrofolate biosynthesis; 2-amino-4-hydroxy-6-hydroxymethyl-7,8-dihydropteridine diphosphate from 7,8-dihydroneopterin triphosphate: step 3/4.</text>
</comment>
<dbReference type="PANTHER" id="PTHR42844">
    <property type="entry name" value="DIHYDRONEOPTERIN ALDOLASE 1-RELATED"/>
    <property type="match status" value="1"/>
</dbReference>
<dbReference type="NCBIfam" id="TIGR00525">
    <property type="entry name" value="folB"/>
    <property type="match status" value="1"/>
</dbReference>
<dbReference type="GO" id="GO:0046656">
    <property type="term" value="P:folic acid biosynthetic process"/>
    <property type="evidence" value="ECO:0007669"/>
    <property type="project" value="UniProtKB-UniRule"/>
</dbReference>
<evidence type="ECO:0000313" key="8">
    <source>
        <dbReference type="Proteomes" id="UP000245216"/>
    </source>
</evidence>
<dbReference type="EC" id="4.1.2.25" evidence="6"/>
<dbReference type="EMBL" id="QEXO01000003">
    <property type="protein sequence ID" value="PWE13902.1"/>
    <property type="molecule type" value="Genomic_DNA"/>
</dbReference>
<dbReference type="InterPro" id="IPR006157">
    <property type="entry name" value="FolB_dom"/>
</dbReference>
<evidence type="ECO:0000256" key="1">
    <source>
        <dbReference type="ARBA" id="ARBA00001353"/>
    </source>
</evidence>
<evidence type="ECO:0000313" key="7">
    <source>
        <dbReference type="EMBL" id="PWE13902.1"/>
    </source>
</evidence>
<dbReference type="Pfam" id="PF02152">
    <property type="entry name" value="FolB"/>
    <property type="match status" value="1"/>
</dbReference>
<accession>A0A2U2BIT4</accession>
<dbReference type="Gene3D" id="3.30.1130.10">
    <property type="match status" value="1"/>
</dbReference>
<dbReference type="PANTHER" id="PTHR42844:SF1">
    <property type="entry name" value="DIHYDRONEOPTERIN ALDOLASE 1-RELATED"/>
    <property type="match status" value="1"/>
</dbReference>
<evidence type="ECO:0000256" key="4">
    <source>
        <dbReference type="ARBA" id="ARBA00022909"/>
    </source>
</evidence>
<dbReference type="NCBIfam" id="TIGR00526">
    <property type="entry name" value="folB_dom"/>
    <property type="match status" value="1"/>
</dbReference>
<dbReference type="GO" id="GO:0046654">
    <property type="term" value="P:tetrahydrofolate biosynthetic process"/>
    <property type="evidence" value="ECO:0007669"/>
    <property type="project" value="UniProtKB-UniRule"/>
</dbReference>
<dbReference type="AlphaFoldDB" id="A0A2U2BIT4"/>
<dbReference type="STRING" id="511.UZ73_12815"/>
<dbReference type="GO" id="GO:0004150">
    <property type="term" value="F:dihydroneopterin aldolase activity"/>
    <property type="evidence" value="ECO:0007669"/>
    <property type="project" value="UniProtKB-UniRule"/>
</dbReference>
<dbReference type="GO" id="GO:0005737">
    <property type="term" value="C:cytoplasm"/>
    <property type="evidence" value="ECO:0007669"/>
    <property type="project" value="TreeGrafter"/>
</dbReference>
<gene>
    <name evidence="7" type="primary">folB</name>
    <name evidence="7" type="ORF">DF183_12120</name>
</gene>
<proteinExistence type="inferred from homology"/>
<dbReference type="RefSeq" id="WP_086061608.1">
    <property type="nucleotide sequence ID" value="NZ_CAXOJJ010000001.1"/>
</dbReference>
<evidence type="ECO:0000256" key="6">
    <source>
        <dbReference type="RuleBase" id="RU362079"/>
    </source>
</evidence>
<organism evidence="7 8">
    <name type="scientific">Alcaligenes faecalis</name>
    <dbReference type="NCBI Taxonomy" id="511"/>
    <lineage>
        <taxon>Bacteria</taxon>
        <taxon>Pseudomonadati</taxon>
        <taxon>Pseudomonadota</taxon>
        <taxon>Betaproteobacteria</taxon>
        <taxon>Burkholderiales</taxon>
        <taxon>Alcaligenaceae</taxon>
        <taxon>Alcaligenes</taxon>
    </lineage>
</organism>
<dbReference type="SMART" id="SM00905">
    <property type="entry name" value="FolB"/>
    <property type="match status" value="1"/>
</dbReference>
<evidence type="ECO:0000256" key="2">
    <source>
        <dbReference type="ARBA" id="ARBA00005013"/>
    </source>
</evidence>
<keyword evidence="4 6" id="KW-0289">Folate biosynthesis</keyword>
<comment type="caution">
    <text evidence="7">The sequence shown here is derived from an EMBL/GenBank/DDBJ whole genome shotgun (WGS) entry which is preliminary data.</text>
</comment>
<name>A0A2U2BIT4_ALCFA</name>
<evidence type="ECO:0000256" key="5">
    <source>
        <dbReference type="ARBA" id="ARBA00023239"/>
    </source>
</evidence>
<dbReference type="InterPro" id="IPR006156">
    <property type="entry name" value="Dihydroneopterin_aldolase"/>
</dbReference>
<dbReference type="Proteomes" id="UP000245216">
    <property type="component" value="Unassembled WGS sequence"/>
</dbReference>
<keyword evidence="5 6" id="KW-0456">Lyase</keyword>
<dbReference type="OrthoDB" id="8521219at2"/>
<comment type="function">
    <text evidence="6">Catalyzes the conversion of 7,8-dihydroneopterin to 6-hydroxymethyl-7,8-dihydropterin.</text>
</comment>
<dbReference type="UniPathway" id="UPA00077">
    <property type="reaction ID" value="UER00154"/>
</dbReference>
<sequence>MTTRRIFINNLVVQASIGMLDHELVHRQPLHIDAEFDTTITQDVEDSDIGTVLDYRQLREALIEVSTTEHTNLLETLVERLADRIQNDFPTVERVKIRASKPEAFADCDAVGIEIERSR</sequence>
<reference evidence="7 8" key="2">
    <citation type="submission" date="2018-05" db="EMBL/GenBank/DDBJ databases">
        <authorList>
            <person name="Lanie J.A."/>
            <person name="Ng W.-L."/>
            <person name="Kazmierczak K.M."/>
            <person name="Andrzejewski T.M."/>
            <person name="Davidsen T.M."/>
            <person name="Wayne K.J."/>
            <person name="Tettelin H."/>
            <person name="Glass J.I."/>
            <person name="Rusch D."/>
            <person name="Podicherti R."/>
            <person name="Tsui H.-C.T."/>
            <person name="Winkler M.E."/>
        </authorList>
    </citation>
    <scope>NUCLEOTIDE SEQUENCE [LARGE SCALE GENOMIC DNA]</scope>
    <source>
        <strain evidence="7 8">YBY</strain>
    </source>
</reference>
<protein>
    <recommendedName>
        <fullName evidence="6">7,8-dihydroneopterin aldolase</fullName>
        <ecNumber evidence="6">4.1.2.25</ecNumber>
    </recommendedName>
</protein>
<dbReference type="SUPFAM" id="SSF55620">
    <property type="entry name" value="Tetrahydrobiopterin biosynthesis enzymes-like"/>
    <property type="match status" value="1"/>
</dbReference>